<comment type="caution">
    <text evidence="6">The sequence shown here is derived from an EMBL/GenBank/DDBJ whole genome shotgun (WGS) entry which is preliminary data.</text>
</comment>
<dbReference type="Pfam" id="PF01258">
    <property type="entry name" value="zf-dskA_traR"/>
    <property type="match status" value="1"/>
</dbReference>
<keyword evidence="3" id="KW-0862">Zinc</keyword>
<organism evidence="6 8">
    <name type="scientific">Duganella violaceipulchra</name>
    <dbReference type="NCBI Taxonomy" id="2849652"/>
    <lineage>
        <taxon>Bacteria</taxon>
        <taxon>Pseudomonadati</taxon>
        <taxon>Pseudomonadota</taxon>
        <taxon>Betaproteobacteria</taxon>
        <taxon>Burkholderiales</taxon>
        <taxon>Oxalobacteraceae</taxon>
        <taxon>Telluria group</taxon>
        <taxon>Duganella</taxon>
    </lineage>
</organism>
<dbReference type="EMBL" id="JALJZU010000002">
    <property type="protein sequence ID" value="MCP2007713.1"/>
    <property type="molecule type" value="Genomic_DNA"/>
</dbReference>
<sequence length="132" mass="14630">MSHLTPTILLLLGDRLQQRREELALQLRHRLHQNYEQQELALFNNYAIGADEAEACQLSDTDIALLNHELAELRTVDGALARLREGRYGRCAQCGEAIGEARLQAQPDAVMCRDCQAEAEQHGGARPQVAAG</sequence>
<keyword evidence="1" id="KW-0479">Metal-binding</keyword>
<dbReference type="AlphaFoldDB" id="A0AA41L0R1"/>
<evidence type="ECO:0000259" key="5">
    <source>
        <dbReference type="Pfam" id="PF01258"/>
    </source>
</evidence>
<keyword evidence="9" id="KW-1185">Reference proteome</keyword>
<dbReference type="InterPro" id="IPR000962">
    <property type="entry name" value="Znf_DskA_TraR"/>
</dbReference>
<evidence type="ECO:0000256" key="2">
    <source>
        <dbReference type="ARBA" id="ARBA00022771"/>
    </source>
</evidence>
<evidence type="ECO:0000313" key="6">
    <source>
        <dbReference type="EMBL" id="MBV6323336.1"/>
    </source>
</evidence>
<feature type="zinc finger region" description="dksA C4-type" evidence="4">
    <location>
        <begin position="91"/>
        <end position="115"/>
    </location>
</feature>
<dbReference type="Proteomes" id="UP001155901">
    <property type="component" value="Unassembled WGS sequence"/>
</dbReference>
<name>A0AA41L0R1_9BURK</name>
<dbReference type="EMBL" id="JAHTGR010000011">
    <property type="protein sequence ID" value="MBV6323336.1"/>
    <property type="molecule type" value="Genomic_DNA"/>
</dbReference>
<dbReference type="PROSITE" id="PS51128">
    <property type="entry name" value="ZF_DKSA_2"/>
    <property type="match status" value="1"/>
</dbReference>
<keyword evidence="2" id="KW-0863">Zinc-finger</keyword>
<gene>
    <name evidence="6" type="ORF">KVP70_20585</name>
    <name evidence="7" type="ORF">L1274_001406</name>
</gene>
<feature type="domain" description="Zinc finger DksA/TraR C4-type" evidence="5">
    <location>
        <begin position="86"/>
        <end position="121"/>
    </location>
</feature>
<dbReference type="PANTHER" id="PTHR33823:SF4">
    <property type="entry name" value="GENERAL STRESS PROTEIN 16O"/>
    <property type="match status" value="1"/>
</dbReference>
<evidence type="ECO:0000313" key="8">
    <source>
        <dbReference type="Proteomes" id="UP001155901"/>
    </source>
</evidence>
<reference evidence="6" key="1">
    <citation type="submission" date="2021-07" db="EMBL/GenBank/DDBJ databases">
        <title>Characterization of violacein-producing bacteria and related species.</title>
        <authorList>
            <person name="Wilson H.S."/>
            <person name="De Leon M.E."/>
        </authorList>
    </citation>
    <scope>NUCLEOTIDE SEQUENCE</scope>
    <source>
        <strain evidence="6">HSC-15S17</strain>
    </source>
</reference>
<accession>A0AA41L0R1</accession>
<dbReference type="GO" id="GO:0008270">
    <property type="term" value="F:zinc ion binding"/>
    <property type="evidence" value="ECO:0007669"/>
    <property type="project" value="UniProtKB-KW"/>
</dbReference>
<proteinExistence type="predicted"/>
<evidence type="ECO:0000256" key="1">
    <source>
        <dbReference type="ARBA" id="ARBA00022723"/>
    </source>
</evidence>
<protein>
    <submittedName>
        <fullName evidence="7">DnaK suppressor protein</fullName>
    </submittedName>
    <submittedName>
        <fullName evidence="6">TraR/DksA family transcriptional regulator</fullName>
    </submittedName>
</protein>
<reference evidence="7" key="2">
    <citation type="submission" date="2022-03" db="EMBL/GenBank/DDBJ databases">
        <title>Genome Encyclopedia of Bacteria and Archaea VI: Functional Genomics of Type Strains.</title>
        <authorList>
            <person name="Whitman W."/>
        </authorList>
    </citation>
    <scope>NUCLEOTIDE SEQUENCE</scope>
    <source>
        <strain evidence="7">HSC-15S17</strain>
    </source>
</reference>
<dbReference type="RefSeq" id="WP_217944038.1">
    <property type="nucleotide sequence ID" value="NZ_JAHTGR010000011.1"/>
</dbReference>
<evidence type="ECO:0000313" key="9">
    <source>
        <dbReference type="Proteomes" id="UP001162889"/>
    </source>
</evidence>
<evidence type="ECO:0000313" key="7">
    <source>
        <dbReference type="EMBL" id="MCP2007713.1"/>
    </source>
</evidence>
<evidence type="ECO:0000256" key="4">
    <source>
        <dbReference type="PROSITE-ProRule" id="PRU00510"/>
    </source>
</evidence>
<dbReference type="PANTHER" id="PTHR33823">
    <property type="entry name" value="RNA POLYMERASE-BINDING TRANSCRIPTION FACTOR DKSA-RELATED"/>
    <property type="match status" value="1"/>
</dbReference>
<evidence type="ECO:0000256" key="3">
    <source>
        <dbReference type="ARBA" id="ARBA00022833"/>
    </source>
</evidence>
<dbReference type="Proteomes" id="UP001162889">
    <property type="component" value="Unassembled WGS sequence"/>
</dbReference>